<evidence type="ECO:0000313" key="4">
    <source>
        <dbReference type="Proteomes" id="UP000290289"/>
    </source>
</evidence>
<evidence type="ECO:0000313" key="3">
    <source>
        <dbReference type="EMBL" id="RXH68515.1"/>
    </source>
</evidence>
<dbReference type="GO" id="GO:0008970">
    <property type="term" value="F:phospholipase A1 activity"/>
    <property type="evidence" value="ECO:0007669"/>
    <property type="project" value="UniProtKB-UniRule"/>
</dbReference>
<dbReference type="EC" id="3.1.1.-" evidence="2"/>
<dbReference type="Gene3D" id="3.40.50.1820">
    <property type="entry name" value="alpha/beta hydrolase"/>
    <property type="match status" value="1"/>
</dbReference>
<reference evidence="3 4" key="1">
    <citation type="submission" date="2018-10" db="EMBL/GenBank/DDBJ databases">
        <title>A high-quality apple genome assembly.</title>
        <authorList>
            <person name="Hu J."/>
        </authorList>
    </citation>
    <scope>NUCLEOTIDE SEQUENCE [LARGE SCALE GENOMIC DNA]</scope>
    <source>
        <strain evidence="4">cv. HFTH1</strain>
        <tissue evidence="3">Young leaf</tissue>
    </source>
</reference>
<keyword evidence="4" id="KW-1185">Reference proteome</keyword>
<dbReference type="AlphaFoldDB" id="A0A498HGD2"/>
<name>A0A498HGD2_MALDO</name>
<accession>A0A498HGD2</accession>
<keyword evidence="1 2" id="KW-0378">Hydrolase</keyword>
<dbReference type="PANTHER" id="PTHR31828:SF10">
    <property type="entry name" value="PHOSPHOLIPASE A1-IIDELTA"/>
    <property type="match status" value="1"/>
</dbReference>
<dbReference type="Proteomes" id="UP000290289">
    <property type="component" value="Chromosome 17"/>
</dbReference>
<comment type="function">
    <text evidence="2">Acylhydrolase that catalyzes the hydrolysis of phospholipids at the sn-1 position.</text>
</comment>
<keyword evidence="2" id="KW-0443">Lipid metabolism</keyword>
<evidence type="ECO:0000256" key="2">
    <source>
        <dbReference type="RuleBase" id="RU367093"/>
    </source>
</evidence>
<gene>
    <name evidence="3" type="ORF">DVH24_030848</name>
</gene>
<comment type="caution">
    <text evidence="3">The sequence shown here is derived from an EMBL/GenBank/DDBJ whole genome shotgun (WGS) entry which is preliminary data.</text>
</comment>
<dbReference type="InterPro" id="IPR029058">
    <property type="entry name" value="AB_hydrolase_fold"/>
</dbReference>
<dbReference type="GO" id="GO:0016042">
    <property type="term" value="P:lipid catabolic process"/>
    <property type="evidence" value="ECO:0007669"/>
    <property type="project" value="UniProtKB-UniRule"/>
</dbReference>
<proteinExistence type="inferred from homology"/>
<comment type="similarity">
    <text evidence="2">Belongs to the AB hydrolase superfamily. Lipase family.</text>
</comment>
<protein>
    <recommendedName>
        <fullName evidence="2">Phospholipase A1</fullName>
        <ecNumber evidence="2">3.1.1.-</ecNumber>
    </recommendedName>
</protein>
<organism evidence="3 4">
    <name type="scientific">Malus domestica</name>
    <name type="common">Apple</name>
    <name type="synonym">Pyrus malus</name>
    <dbReference type="NCBI Taxonomy" id="3750"/>
    <lineage>
        <taxon>Eukaryota</taxon>
        <taxon>Viridiplantae</taxon>
        <taxon>Streptophyta</taxon>
        <taxon>Embryophyta</taxon>
        <taxon>Tracheophyta</taxon>
        <taxon>Spermatophyta</taxon>
        <taxon>Magnoliopsida</taxon>
        <taxon>eudicotyledons</taxon>
        <taxon>Gunneridae</taxon>
        <taxon>Pentapetalae</taxon>
        <taxon>rosids</taxon>
        <taxon>fabids</taxon>
        <taxon>Rosales</taxon>
        <taxon>Rosaceae</taxon>
        <taxon>Amygdaloideae</taxon>
        <taxon>Maleae</taxon>
        <taxon>Malus</taxon>
    </lineage>
</organism>
<sequence length="64" mass="7681">MGRSGREFAQKVKRSVAWVNKSSDFLKDQCHVPESWWVENNKGWCLMRTAESGCWLRRQMRTYQ</sequence>
<keyword evidence="2" id="KW-0442">Lipid degradation</keyword>
<dbReference type="InterPro" id="IPR033556">
    <property type="entry name" value="PLA"/>
</dbReference>
<dbReference type="PANTHER" id="PTHR31828">
    <property type="entry name" value="PHOSPHOLIPASE A1-IIGAMMA"/>
    <property type="match status" value="1"/>
</dbReference>
<evidence type="ECO:0000256" key="1">
    <source>
        <dbReference type="ARBA" id="ARBA00022801"/>
    </source>
</evidence>
<dbReference type="EMBL" id="RDQH01000343">
    <property type="protein sequence ID" value="RXH68515.1"/>
    <property type="molecule type" value="Genomic_DNA"/>
</dbReference>